<keyword evidence="5" id="KW-1185">Reference proteome</keyword>
<dbReference type="Gene3D" id="3.40.225.10">
    <property type="entry name" value="Class II aldolase/adducin N-terminal domain"/>
    <property type="match status" value="1"/>
</dbReference>
<accession>A0ABV0MAX4</accession>
<proteinExistence type="predicted"/>
<dbReference type="PANTHER" id="PTHR22789:SF0">
    <property type="entry name" value="3-OXO-TETRONATE 4-PHOSPHATE DECARBOXYLASE-RELATED"/>
    <property type="match status" value="1"/>
</dbReference>
<evidence type="ECO:0000313" key="5">
    <source>
        <dbReference type="Proteomes" id="UP001496627"/>
    </source>
</evidence>
<dbReference type="InterPro" id="IPR036409">
    <property type="entry name" value="Aldolase_II/adducin_N_sf"/>
</dbReference>
<dbReference type="InterPro" id="IPR001303">
    <property type="entry name" value="Aldolase_II/adducin_N"/>
</dbReference>
<dbReference type="InterPro" id="IPR050197">
    <property type="entry name" value="Aldolase_class_II_sugar_metab"/>
</dbReference>
<dbReference type="RefSeq" id="WP_227705562.1">
    <property type="nucleotide sequence ID" value="NZ_JBEAAL010000034.1"/>
</dbReference>
<dbReference type="Pfam" id="PF00596">
    <property type="entry name" value="Aldolase_II"/>
    <property type="match status" value="1"/>
</dbReference>
<evidence type="ECO:0000313" key="4">
    <source>
        <dbReference type="EMBL" id="MEQ1409042.1"/>
    </source>
</evidence>
<evidence type="ECO:0000256" key="2">
    <source>
        <dbReference type="ARBA" id="ARBA00023239"/>
    </source>
</evidence>
<comment type="caution">
    <text evidence="4">The sequence shown here is derived from an EMBL/GenBank/DDBJ whole genome shotgun (WGS) entry which is preliminary data.</text>
</comment>
<keyword evidence="2" id="KW-0456">Lyase</keyword>
<protein>
    <submittedName>
        <fullName evidence="4">Class II aldolase/adducin family protein</fullName>
    </submittedName>
</protein>
<feature type="domain" description="Class II aldolase/adducin N-terminal" evidence="3">
    <location>
        <begin position="8"/>
        <end position="190"/>
    </location>
</feature>
<dbReference type="PANTHER" id="PTHR22789">
    <property type="entry name" value="FUCULOSE PHOSPHATE ALDOLASE"/>
    <property type="match status" value="1"/>
</dbReference>
<organism evidence="4 5">
    <name type="scientific">Neorhizobium phenanthreniclasticum</name>
    <dbReference type="NCBI Taxonomy" id="3157917"/>
    <lineage>
        <taxon>Bacteria</taxon>
        <taxon>Pseudomonadati</taxon>
        <taxon>Pseudomonadota</taxon>
        <taxon>Alphaproteobacteria</taxon>
        <taxon>Hyphomicrobiales</taxon>
        <taxon>Rhizobiaceae</taxon>
        <taxon>Rhizobium/Agrobacterium group</taxon>
        <taxon>Neorhizobium</taxon>
    </lineage>
</organism>
<dbReference type="EMBL" id="JBEAAL010000034">
    <property type="protein sequence ID" value="MEQ1409042.1"/>
    <property type="molecule type" value="Genomic_DNA"/>
</dbReference>
<gene>
    <name evidence="4" type="ORF">ABK249_29475</name>
</gene>
<name>A0ABV0MAX4_9HYPH</name>
<dbReference type="Proteomes" id="UP001496627">
    <property type="component" value="Unassembled WGS sequence"/>
</dbReference>
<dbReference type="SMART" id="SM01007">
    <property type="entry name" value="Aldolase_II"/>
    <property type="match status" value="1"/>
</dbReference>
<evidence type="ECO:0000259" key="3">
    <source>
        <dbReference type="SMART" id="SM01007"/>
    </source>
</evidence>
<evidence type="ECO:0000256" key="1">
    <source>
        <dbReference type="ARBA" id="ARBA00022723"/>
    </source>
</evidence>
<reference evidence="4 5" key="1">
    <citation type="submission" date="2024-05" db="EMBL/GenBank/DDBJ databases">
        <title>Neorhizobium sp. Rsf11, a plant growth promoting and heavy metal resistant PAH-degrader.</title>
        <authorList>
            <person name="Golubev S.N."/>
            <person name="Muratova A.Y."/>
            <person name="Markelova M.I."/>
        </authorList>
    </citation>
    <scope>NUCLEOTIDE SEQUENCE [LARGE SCALE GENOMIC DNA]</scope>
    <source>
        <strain evidence="4 5">Rsf11</strain>
    </source>
</reference>
<dbReference type="SUPFAM" id="SSF53639">
    <property type="entry name" value="AraD/HMP-PK domain-like"/>
    <property type="match status" value="1"/>
</dbReference>
<sequence>MSDQGALLELVQANRILAHERVLDAFGHVSIRDTEAGYHISRSRSPELVSLEDIQHYDADSKIVGSDTRGGYLERVIHGAIYRVRPDVRAVCHFHSPSIMPFCVTGRPWMPVTHLGATVGMTVPFWDEQAKFGDTDMLVSTAEQGASLAAALRAHSAVLLRNHGAVVVGGGIPELVMRSIQLCRNADVLMQSLAVGEPRSLTPGEVTLSGAKNLEPRVLERVWDYHLSRAGLDG</sequence>
<keyword evidence="1" id="KW-0479">Metal-binding</keyword>